<evidence type="ECO:0000256" key="9">
    <source>
        <dbReference type="ARBA" id="ARBA00022827"/>
    </source>
</evidence>
<evidence type="ECO:0000313" key="19">
    <source>
        <dbReference type="EMBL" id="CAA9473448.1"/>
    </source>
</evidence>
<dbReference type="Gene3D" id="3.90.78.10">
    <property type="entry name" value="UDP-N-acetylenolpyruvoylglucosamine reductase, C-terminal domain"/>
    <property type="match status" value="1"/>
</dbReference>
<dbReference type="AlphaFoldDB" id="A0A6J4RH01"/>
<feature type="domain" description="FAD-binding PCMH-type" evidence="18">
    <location>
        <begin position="14"/>
        <end position="185"/>
    </location>
</feature>
<comment type="catalytic activity">
    <reaction evidence="16 17">
        <text>UDP-N-acetyl-alpha-D-muramate + NADP(+) = UDP-N-acetyl-3-O-(1-carboxyvinyl)-alpha-D-glucosamine + NADPH + H(+)</text>
        <dbReference type="Rhea" id="RHEA:12248"/>
        <dbReference type="ChEBI" id="CHEBI:15378"/>
        <dbReference type="ChEBI" id="CHEBI:57783"/>
        <dbReference type="ChEBI" id="CHEBI:58349"/>
        <dbReference type="ChEBI" id="CHEBI:68483"/>
        <dbReference type="ChEBI" id="CHEBI:70757"/>
        <dbReference type="EC" id="1.3.1.98"/>
    </reaction>
</comment>
<dbReference type="InterPro" id="IPR011601">
    <property type="entry name" value="MurB_C"/>
</dbReference>
<comment type="function">
    <text evidence="2 17">Cell wall formation.</text>
</comment>
<comment type="pathway">
    <text evidence="4 17">Cell wall biogenesis; peptidoglycan biosynthesis.</text>
</comment>
<keyword evidence="8 17" id="KW-0285">Flavoprotein</keyword>
<protein>
    <recommendedName>
        <fullName evidence="17">UDP-N-acetylenolpyruvoylglucosamine reductase</fullName>
        <ecNumber evidence="17">1.3.1.98</ecNumber>
    </recommendedName>
    <alternativeName>
        <fullName evidence="17">UDP-N-acetylmuramate dehydrogenase</fullName>
    </alternativeName>
</protein>
<evidence type="ECO:0000256" key="11">
    <source>
        <dbReference type="ARBA" id="ARBA00022960"/>
    </source>
</evidence>
<evidence type="ECO:0000256" key="13">
    <source>
        <dbReference type="ARBA" id="ARBA00023002"/>
    </source>
</evidence>
<keyword evidence="13 17" id="KW-0560">Oxidoreductase</keyword>
<dbReference type="Pfam" id="PF02873">
    <property type="entry name" value="MurB_C"/>
    <property type="match status" value="1"/>
</dbReference>
<dbReference type="GO" id="GO:0005829">
    <property type="term" value="C:cytosol"/>
    <property type="evidence" value="ECO:0007669"/>
    <property type="project" value="TreeGrafter"/>
</dbReference>
<feature type="active site" evidence="17">
    <location>
        <position position="345"/>
    </location>
</feature>
<evidence type="ECO:0000256" key="12">
    <source>
        <dbReference type="ARBA" id="ARBA00022984"/>
    </source>
</evidence>
<dbReference type="Gene3D" id="3.30.43.10">
    <property type="entry name" value="Uridine Diphospho-n-acetylenolpyruvylglucosamine Reductase, domain 2"/>
    <property type="match status" value="1"/>
</dbReference>
<dbReference type="InterPro" id="IPR006094">
    <property type="entry name" value="Oxid_FAD_bind_N"/>
</dbReference>
<keyword evidence="12 17" id="KW-0573">Peptidoglycan synthesis</keyword>
<reference evidence="19" key="1">
    <citation type="submission" date="2020-02" db="EMBL/GenBank/DDBJ databases">
        <authorList>
            <person name="Meier V. D."/>
        </authorList>
    </citation>
    <scope>NUCLEOTIDE SEQUENCE</scope>
    <source>
        <strain evidence="19">AVDCRST_MAG67</strain>
    </source>
</reference>
<dbReference type="InterPro" id="IPR016167">
    <property type="entry name" value="FAD-bd_PCMH_sub1"/>
</dbReference>
<keyword evidence="15 17" id="KW-0961">Cell wall biogenesis/degradation</keyword>
<proteinExistence type="inferred from homology"/>
<evidence type="ECO:0000256" key="7">
    <source>
        <dbReference type="ARBA" id="ARBA00022618"/>
    </source>
</evidence>
<dbReference type="EMBL" id="CADCVQ010000011">
    <property type="protein sequence ID" value="CAA9473448.1"/>
    <property type="molecule type" value="Genomic_DNA"/>
</dbReference>
<keyword evidence="9 17" id="KW-0274">FAD</keyword>
<keyword evidence="6 17" id="KW-0963">Cytoplasm</keyword>
<evidence type="ECO:0000256" key="15">
    <source>
        <dbReference type="ARBA" id="ARBA00023316"/>
    </source>
</evidence>
<dbReference type="Gene3D" id="3.30.465.10">
    <property type="match status" value="1"/>
</dbReference>
<dbReference type="PANTHER" id="PTHR21071">
    <property type="entry name" value="UDP-N-ACETYLENOLPYRUVOYLGLUCOSAMINE REDUCTASE"/>
    <property type="match status" value="1"/>
</dbReference>
<name>A0A6J4RH01_9ACTN</name>
<evidence type="ECO:0000256" key="17">
    <source>
        <dbReference type="HAMAP-Rule" id="MF_00037"/>
    </source>
</evidence>
<sequence>MATTPLSELTTLRLGGPAERIVDAADDDTLLEAVRLADAAQDPLLLLAGGSNVVVADAGFAGTVVRVLTRGVHSFQMSDGRLQLDVAAGENWDALVAACVEQGLSGIEALSGIPGSVGATPIQNVGAYGQEVADVLVGVRALDRLTGDIHDLDNEACLFDYRSSVFKRDPGRWLVLRVRFALERTPESEPVRYAELARRLGIAEGARAPLRAVRDGVLALRRAKGMVLDGDDPDTVSAGSFFTNPILRTRDFDAFAQRAAQHLGADVRPPAWPVAERLVKTSAAWLIERAGFTRGHGNPDGIAISSKHTLALTNRGAGTTQELVALARKIAAGVHEVFGVQLVPEPVFVGHDW</sequence>
<feature type="active site" evidence="17">
    <location>
        <position position="162"/>
    </location>
</feature>
<dbReference type="GO" id="GO:0009252">
    <property type="term" value="P:peptidoglycan biosynthetic process"/>
    <property type="evidence" value="ECO:0007669"/>
    <property type="project" value="UniProtKB-UniRule"/>
</dbReference>
<comment type="cofactor">
    <cofactor evidence="1 17">
        <name>FAD</name>
        <dbReference type="ChEBI" id="CHEBI:57692"/>
    </cofactor>
</comment>
<evidence type="ECO:0000256" key="1">
    <source>
        <dbReference type="ARBA" id="ARBA00001974"/>
    </source>
</evidence>
<keyword evidence="14 17" id="KW-0131">Cell cycle</keyword>
<dbReference type="PROSITE" id="PS51387">
    <property type="entry name" value="FAD_PCMH"/>
    <property type="match status" value="1"/>
</dbReference>
<gene>
    <name evidence="17" type="primary">murB</name>
    <name evidence="19" type="ORF">AVDCRST_MAG67-198</name>
</gene>
<keyword evidence="11 17" id="KW-0133">Cell shape</keyword>
<dbReference type="UniPathway" id="UPA00219"/>
<dbReference type="InterPro" id="IPR016166">
    <property type="entry name" value="FAD-bd_PCMH"/>
</dbReference>
<evidence type="ECO:0000259" key="18">
    <source>
        <dbReference type="PROSITE" id="PS51387"/>
    </source>
</evidence>
<evidence type="ECO:0000256" key="8">
    <source>
        <dbReference type="ARBA" id="ARBA00022630"/>
    </source>
</evidence>
<evidence type="ECO:0000256" key="4">
    <source>
        <dbReference type="ARBA" id="ARBA00004752"/>
    </source>
</evidence>
<evidence type="ECO:0000256" key="16">
    <source>
        <dbReference type="ARBA" id="ARBA00048914"/>
    </source>
</evidence>
<dbReference type="NCBIfam" id="NF010478">
    <property type="entry name" value="PRK13903.1"/>
    <property type="match status" value="1"/>
</dbReference>
<evidence type="ECO:0000256" key="14">
    <source>
        <dbReference type="ARBA" id="ARBA00023306"/>
    </source>
</evidence>
<dbReference type="InterPro" id="IPR036635">
    <property type="entry name" value="MurB_C_sf"/>
</dbReference>
<dbReference type="InterPro" id="IPR036318">
    <property type="entry name" value="FAD-bd_PCMH-like_sf"/>
</dbReference>
<dbReference type="GO" id="GO:0051301">
    <property type="term" value="P:cell division"/>
    <property type="evidence" value="ECO:0007669"/>
    <property type="project" value="UniProtKB-KW"/>
</dbReference>
<evidence type="ECO:0000256" key="6">
    <source>
        <dbReference type="ARBA" id="ARBA00022490"/>
    </source>
</evidence>
<evidence type="ECO:0000256" key="3">
    <source>
        <dbReference type="ARBA" id="ARBA00004496"/>
    </source>
</evidence>
<feature type="active site" description="Proton donor" evidence="17">
    <location>
        <position position="240"/>
    </location>
</feature>
<evidence type="ECO:0000256" key="10">
    <source>
        <dbReference type="ARBA" id="ARBA00022857"/>
    </source>
</evidence>
<keyword evidence="10 17" id="KW-0521">NADP</keyword>
<organism evidence="19">
    <name type="scientific">uncultured Solirubrobacteraceae bacterium</name>
    <dbReference type="NCBI Taxonomy" id="1162706"/>
    <lineage>
        <taxon>Bacteria</taxon>
        <taxon>Bacillati</taxon>
        <taxon>Actinomycetota</taxon>
        <taxon>Thermoleophilia</taxon>
        <taxon>Solirubrobacterales</taxon>
        <taxon>Solirubrobacteraceae</taxon>
        <taxon>environmental samples</taxon>
    </lineage>
</organism>
<dbReference type="InterPro" id="IPR003170">
    <property type="entry name" value="MurB"/>
</dbReference>
<dbReference type="InterPro" id="IPR016169">
    <property type="entry name" value="FAD-bd_PCMH_sub2"/>
</dbReference>
<dbReference type="GO" id="GO:0071555">
    <property type="term" value="P:cell wall organization"/>
    <property type="evidence" value="ECO:0007669"/>
    <property type="project" value="UniProtKB-KW"/>
</dbReference>
<dbReference type="HAMAP" id="MF_00037">
    <property type="entry name" value="MurB"/>
    <property type="match status" value="1"/>
</dbReference>
<evidence type="ECO:0000256" key="5">
    <source>
        <dbReference type="ARBA" id="ARBA00010485"/>
    </source>
</evidence>
<dbReference type="PANTHER" id="PTHR21071:SF4">
    <property type="entry name" value="UDP-N-ACETYLENOLPYRUVOYLGLUCOSAMINE REDUCTASE"/>
    <property type="match status" value="1"/>
</dbReference>
<evidence type="ECO:0000256" key="2">
    <source>
        <dbReference type="ARBA" id="ARBA00003921"/>
    </source>
</evidence>
<dbReference type="EC" id="1.3.1.98" evidence="17"/>
<keyword evidence="7 17" id="KW-0132">Cell division</keyword>
<dbReference type="GO" id="GO:0008762">
    <property type="term" value="F:UDP-N-acetylmuramate dehydrogenase activity"/>
    <property type="evidence" value="ECO:0007669"/>
    <property type="project" value="UniProtKB-UniRule"/>
</dbReference>
<dbReference type="GO" id="GO:0008360">
    <property type="term" value="P:regulation of cell shape"/>
    <property type="evidence" value="ECO:0007669"/>
    <property type="project" value="UniProtKB-KW"/>
</dbReference>
<dbReference type="GO" id="GO:0071949">
    <property type="term" value="F:FAD binding"/>
    <property type="evidence" value="ECO:0007669"/>
    <property type="project" value="InterPro"/>
</dbReference>
<dbReference type="SUPFAM" id="SSF56176">
    <property type="entry name" value="FAD-binding/transporter-associated domain-like"/>
    <property type="match status" value="1"/>
</dbReference>
<accession>A0A6J4RH01</accession>
<dbReference type="Pfam" id="PF01565">
    <property type="entry name" value="FAD_binding_4"/>
    <property type="match status" value="1"/>
</dbReference>
<comment type="subcellular location">
    <subcellularLocation>
        <location evidence="3 17">Cytoplasm</location>
    </subcellularLocation>
</comment>
<comment type="similarity">
    <text evidence="5 17">Belongs to the MurB family.</text>
</comment>
<dbReference type="SUPFAM" id="SSF56194">
    <property type="entry name" value="Uridine diphospho-N-Acetylenolpyruvylglucosamine reductase, MurB, C-terminal domain"/>
    <property type="match status" value="1"/>
</dbReference>